<evidence type="ECO:0000256" key="3">
    <source>
        <dbReference type="ARBA" id="ARBA00022598"/>
    </source>
</evidence>
<protein>
    <recommendedName>
        <fullName evidence="14">DNA ligase</fullName>
        <ecNumber evidence="14">6.5.1.1</ecNumber>
    </recommendedName>
</protein>
<dbReference type="EC" id="6.5.1.1" evidence="14"/>
<dbReference type="Pfam" id="PF04675">
    <property type="entry name" value="DNA_ligase_A_N"/>
    <property type="match status" value="1"/>
</dbReference>
<evidence type="ECO:0000256" key="1">
    <source>
        <dbReference type="ARBA" id="ARBA00004123"/>
    </source>
</evidence>
<dbReference type="GO" id="GO:0006310">
    <property type="term" value="P:DNA recombination"/>
    <property type="evidence" value="ECO:0007669"/>
    <property type="project" value="UniProtKB-KW"/>
</dbReference>
<keyword evidence="7 14" id="KW-0227">DNA damage</keyword>
<evidence type="ECO:0000256" key="8">
    <source>
        <dbReference type="ARBA" id="ARBA00022840"/>
    </source>
</evidence>
<dbReference type="NCBIfam" id="TIGR00574">
    <property type="entry name" value="dnl1"/>
    <property type="match status" value="1"/>
</dbReference>
<dbReference type="GO" id="GO:0003677">
    <property type="term" value="F:DNA binding"/>
    <property type="evidence" value="ECO:0007669"/>
    <property type="project" value="InterPro"/>
</dbReference>
<evidence type="ECO:0000259" key="16">
    <source>
        <dbReference type="PROSITE" id="PS50160"/>
    </source>
</evidence>
<name>A0A9P6GYX6_9MICR</name>
<evidence type="ECO:0000256" key="4">
    <source>
        <dbReference type="ARBA" id="ARBA00022618"/>
    </source>
</evidence>
<dbReference type="CDD" id="cd07900">
    <property type="entry name" value="Adenylation_DNA_ligase_I_Euk"/>
    <property type="match status" value="1"/>
</dbReference>
<evidence type="ECO:0000313" key="18">
    <source>
        <dbReference type="Proteomes" id="UP000740883"/>
    </source>
</evidence>
<dbReference type="EMBL" id="SBJO01000127">
    <property type="protein sequence ID" value="KAF9762826.1"/>
    <property type="molecule type" value="Genomic_DNA"/>
</dbReference>
<evidence type="ECO:0000256" key="5">
    <source>
        <dbReference type="ARBA" id="ARBA00022705"/>
    </source>
</evidence>
<keyword evidence="5" id="KW-0235">DNA replication</keyword>
<keyword evidence="8 14" id="KW-0067">ATP-binding</keyword>
<evidence type="ECO:0000256" key="7">
    <source>
        <dbReference type="ARBA" id="ARBA00022763"/>
    </source>
</evidence>
<dbReference type="GO" id="GO:0005739">
    <property type="term" value="C:mitochondrion"/>
    <property type="evidence" value="ECO:0007669"/>
    <property type="project" value="TreeGrafter"/>
</dbReference>
<dbReference type="PROSITE" id="PS50160">
    <property type="entry name" value="DNA_LIGASE_A3"/>
    <property type="match status" value="1"/>
</dbReference>
<evidence type="ECO:0000256" key="10">
    <source>
        <dbReference type="ARBA" id="ARBA00023204"/>
    </source>
</evidence>
<keyword evidence="3 14" id="KW-0436">Ligase</keyword>
<keyword evidence="11" id="KW-0539">Nucleus</keyword>
<dbReference type="Gene3D" id="3.30.470.30">
    <property type="entry name" value="DNA ligase/mRNA capping enzyme"/>
    <property type="match status" value="1"/>
</dbReference>
<dbReference type="GO" id="GO:0051301">
    <property type="term" value="P:cell division"/>
    <property type="evidence" value="ECO:0007669"/>
    <property type="project" value="UniProtKB-KW"/>
</dbReference>
<evidence type="ECO:0000256" key="9">
    <source>
        <dbReference type="ARBA" id="ARBA00023172"/>
    </source>
</evidence>
<dbReference type="SUPFAM" id="SSF50249">
    <property type="entry name" value="Nucleic acid-binding proteins"/>
    <property type="match status" value="1"/>
</dbReference>
<dbReference type="CDD" id="cd07969">
    <property type="entry name" value="OBF_DNA_ligase_I"/>
    <property type="match status" value="1"/>
</dbReference>
<gene>
    <name evidence="17" type="primary">DNA-ligI</name>
    <name evidence="17" type="ORF">NGRA_1714</name>
</gene>
<dbReference type="AlphaFoldDB" id="A0A9P6GYX6"/>
<dbReference type="OrthoDB" id="206088at2759"/>
<dbReference type="GO" id="GO:1903461">
    <property type="term" value="P:Okazaki fragment processing involved in mitotic DNA replication"/>
    <property type="evidence" value="ECO:0007669"/>
    <property type="project" value="TreeGrafter"/>
</dbReference>
<evidence type="ECO:0000256" key="14">
    <source>
        <dbReference type="RuleBase" id="RU000617"/>
    </source>
</evidence>
<keyword evidence="6 14" id="KW-0547">Nucleotide-binding</keyword>
<dbReference type="InterPro" id="IPR012340">
    <property type="entry name" value="NA-bd_OB-fold"/>
</dbReference>
<dbReference type="GO" id="GO:0005634">
    <property type="term" value="C:nucleus"/>
    <property type="evidence" value="ECO:0007669"/>
    <property type="project" value="UniProtKB-SubCell"/>
</dbReference>
<keyword evidence="10 14" id="KW-0234">DNA repair</keyword>
<dbReference type="GO" id="GO:0003910">
    <property type="term" value="F:DNA ligase (ATP) activity"/>
    <property type="evidence" value="ECO:0007669"/>
    <property type="project" value="UniProtKB-EC"/>
</dbReference>
<dbReference type="InterPro" id="IPR012308">
    <property type="entry name" value="DNA_ligase_ATP-dep_N"/>
</dbReference>
<comment type="catalytic activity">
    <reaction evidence="13 14">
        <text>ATP + (deoxyribonucleotide)n-3'-hydroxyl + 5'-phospho-(deoxyribonucleotide)m = (deoxyribonucleotide)n+m + AMP + diphosphate.</text>
        <dbReference type="EC" id="6.5.1.1"/>
    </reaction>
</comment>
<dbReference type="PANTHER" id="PTHR45674">
    <property type="entry name" value="DNA LIGASE 1/3 FAMILY MEMBER"/>
    <property type="match status" value="1"/>
</dbReference>
<keyword evidence="18" id="KW-1185">Reference proteome</keyword>
<keyword evidence="12" id="KW-0131">Cell cycle</keyword>
<dbReference type="Proteomes" id="UP000740883">
    <property type="component" value="Unassembled WGS sequence"/>
</dbReference>
<dbReference type="SUPFAM" id="SSF117018">
    <property type="entry name" value="ATP-dependent DNA ligase DNA-binding domain"/>
    <property type="match status" value="1"/>
</dbReference>
<organism evidence="17 18">
    <name type="scientific">Nosema granulosis</name>
    <dbReference type="NCBI Taxonomy" id="83296"/>
    <lineage>
        <taxon>Eukaryota</taxon>
        <taxon>Fungi</taxon>
        <taxon>Fungi incertae sedis</taxon>
        <taxon>Microsporidia</taxon>
        <taxon>Nosematidae</taxon>
        <taxon>Nosema</taxon>
    </lineage>
</organism>
<dbReference type="InterPro" id="IPR000977">
    <property type="entry name" value="DNA_ligase_ATP-dep"/>
</dbReference>
<keyword evidence="9 14" id="KW-0233">DNA recombination</keyword>
<keyword evidence="4" id="KW-0132">Cell division</keyword>
<sequence length="578" mass="66487">MDKKPEALFVHFAERMERISFLKGRLEIQSTLTEYFKEVEDDLVYAVYLATTTFFPEYKNKQLNIGDKIIYDVLSESTGLKVTTLRKEYAKEGDFGTIGMLHRAPQLFISPRRLSLKDVVCKLREVADISGTKSKTLKMRKMLEMVAICSPLEIKYIFRIFEEKLKVKIAFSTVLTSLAKMYPGEHVENVKGAYYRRPDIELLIRTISEKGIENLSESFGMVPGIPLKPMLAQPTKDVSTAYKKVENKLFTCEYKYDGERVQIHSHNGMISIYSRNLEESTVKFGDVKVVSKNQKDFIIDGEVVAYDVENKKILSFQTLSTRKRKDTNEVVKVCIFVFDILFFDGVNLIEKSLRERREILYNEFEEIESKFYFSEHLDCKSVEEIDGFFQKSCEQNYEGIMIKLLEEGSTYLPSQRSNSWIKLKKDYIDNGGDSFDLVVVGAYYGKGKRTGVYGGFLLASFNDSEGVFETVCKIGTGFSEENLSKLYEELNNYVTEVPKDIRYKDQTKPDVWISPKLVWEVKAAGVSLSPVYCSGIDNESRGLSLRFPRFIRSRDDKGPEDGTTSDQIYSMYREINDL</sequence>
<dbReference type="GO" id="GO:0071897">
    <property type="term" value="P:DNA biosynthetic process"/>
    <property type="evidence" value="ECO:0007669"/>
    <property type="project" value="InterPro"/>
</dbReference>
<evidence type="ECO:0000256" key="12">
    <source>
        <dbReference type="ARBA" id="ARBA00023306"/>
    </source>
</evidence>
<dbReference type="Pfam" id="PF04679">
    <property type="entry name" value="DNA_ligase_A_C"/>
    <property type="match status" value="1"/>
</dbReference>
<dbReference type="Pfam" id="PF01068">
    <property type="entry name" value="DNA_ligase_A_M"/>
    <property type="match status" value="1"/>
</dbReference>
<evidence type="ECO:0000256" key="2">
    <source>
        <dbReference type="ARBA" id="ARBA00007572"/>
    </source>
</evidence>
<evidence type="ECO:0000256" key="13">
    <source>
        <dbReference type="ARBA" id="ARBA00034003"/>
    </source>
</evidence>
<proteinExistence type="inferred from homology"/>
<dbReference type="FunFam" id="3.30.470.30:FF:000002">
    <property type="entry name" value="DNA ligase"/>
    <property type="match status" value="1"/>
</dbReference>
<dbReference type="PANTHER" id="PTHR45674:SF4">
    <property type="entry name" value="DNA LIGASE 1"/>
    <property type="match status" value="1"/>
</dbReference>
<dbReference type="InterPro" id="IPR050191">
    <property type="entry name" value="ATP-dep_DNA_ligase"/>
</dbReference>
<evidence type="ECO:0000256" key="6">
    <source>
        <dbReference type="ARBA" id="ARBA00022741"/>
    </source>
</evidence>
<dbReference type="InterPro" id="IPR012310">
    <property type="entry name" value="DNA_ligase_ATP-dep_cent"/>
</dbReference>
<dbReference type="InterPro" id="IPR016059">
    <property type="entry name" value="DNA_ligase_ATP-dep_CS"/>
</dbReference>
<evidence type="ECO:0000256" key="15">
    <source>
        <dbReference type="RuleBase" id="RU004196"/>
    </source>
</evidence>
<feature type="domain" description="ATP-dependent DNA ligase family profile" evidence="16">
    <location>
        <begin position="326"/>
        <end position="462"/>
    </location>
</feature>
<dbReference type="GO" id="GO:0006281">
    <property type="term" value="P:DNA repair"/>
    <property type="evidence" value="ECO:0007669"/>
    <property type="project" value="UniProtKB-KW"/>
</dbReference>
<dbReference type="PROSITE" id="PS00697">
    <property type="entry name" value="DNA_LIGASE_A1"/>
    <property type="match status" value="1"/>
</dbReference>
<dbReference type="InterPro" id="IPR036599">
    <property type="entry name" value="DNA_ligase_N_sf"/>
</dbReference>
<evidence type="ECO:0000256" key="11">
    <source>
        <dbReference type="ARBA" id="ARBA00023242"/>
    </source>
</evidence>
<dbReference type="Gene3D" id="2.40.50.140">
    <property type="entry name" value="Nucleic acid-binding proteins"/>
    <property type="match status" value="1"/>
</dbReference>
<dbReference type="FunFam" id="2.40.50.140:FF:000062">
    <property type="entry name" value="DNA ligase"/>
    <property type="match status" value="1"/>
</dbReference>
<comment type="subcellular location">
    <subcellularLocation>
        <location evidence="1">Nucleus</location>
    </subcellularLocation>
</comment>
<dbReference type="InterPro" id="IPR012309">
    <property type="entry name" value="DNA_ligase_ATP-dep_C"/>
</dbReference>
<dbReference type="SUPFAM" id="SSF56091">
    <property type="entry name" value="DNA ligase/mRNA capping enzyme, catalytic domain"/>
    <property type="match status" value="1"/>
</dbReference>
<accession>A0A9P6GYX6</accession>
<dbReference type="GO" id="GO:0005524">
    <property type="term" value="F:ATP binding"/>
    <property type="evidence" value="ECO:0007669"/>
    <property type="project" value="UniProtKB-KW"/>
</dbReference>
<reference evidence="17 18" key="1">
    <citation type="journal article" date="2020" name="Genome Biol. Evol.">
        <title>Comparative genomics of strictly vertically transmitted, feminizing microsporidia endosymbionts of amphipod crustaceans.</title>
        <authorList>
            <person name="Cormier A."/>
            <person name="Chebbi M.A."/>
            <person name="Giraud I."/>
            <person name="Wattier R."/>
            <person name="Teixeira M."/>
            <person name="Gilbert C."/>
            <person name="Rigaud T."/>
            <person name="Cordaux R."/>
        </authorList>
    </citation>
    <scope>NUCLEOTIDE SEQUENCE [LARGE SCALE GENOMIC DNA]</scope>
    <source>
        <strain evidence="17 18">Ou3-Ou53</strain>
    </source>
</reference>
<evidence type="ECO:0000313" key="17">
    <source>
        <dbReference type="EMBL" id="KAF9762826.1"/>
    </source>
</evidence>
<comment type="caution">
    <text evidence="17">The sequence shown here is derived from an EMBL/GenBank/DDBJ whole genome shotgun (WGS) entry which is preliminary data.</text>
</comment>
<dbReference type="Gene3D" id="1.10.3260.10">
    <property type="entry name" value="DNA ligase, ATP-dependent, N-terminal domain"/>
    <property type="match status" value="1"/>
</dbReference>
<comment type="similarity">
    <text evidence="2 15">Belongs to the ATP-dependent DNA ligase family.</text>
</comment>